<dbReference type="Proteomes" id="UP000038200">
    <property type="component" value="Unassembled WGS sequence"/>
</dbReference>
<proteinExistence type="predicted"/>
<evidence type="ECO:0000313" key="2">
    <source>
        <dbReference type="EMBL" id="CEN52440.1"/>
    </source>
</evidence>
<gene>
    <name evidence="2" type="ORF">CCAND93_2430001</name>
</gene>
<protein>
    <submittedName>
        <fullName evidence="2">Uncharacterized protein</fullName>
    </submittedName>
</protein>
<keyword evidence="1" id="KW-0812">Transmembrane</keyword>
<evidence type="ECO:0000256" key="1">
    <source>
        <dbReference type="SAM" id="Phobius"/>
    </source>
</evidence>
<evidence type="ECO:0000313" key="3">
    <source>
        <dbReference type="Proteomes" id="UP000038200"/>
    </source>
</evidence>
<feature type="transmembrane region" description="Helical" evidence="1">
    <location>
        <begin position="12"/>
        <end position="38"/>
    </location>
</feature>
<organism evidence="2 3">
    <name type="scientific">Capnocytophaga canis</name>
    <dbReference type="NCBI Taxonomy" id="1848903"/>
    <lineage>
        <taxon>Bacteria</taxon>
        <taxon>Pseudomonadati</taxon>
        <taxon>Bacteroidota</taxon>
        <taxon>Flavobacteriia</taxon>
        <taxon>Flavobacteriales</taxon>
        <taxon>Flavobacteriaceae</taxon>
        <taxon>Capnocytophaga</taxon>
    </lineage>
</organism>
<reference evidence="2 3" key="1">
    <citation type="submission" date="2015-01" db="EMBL/GenBank/DDBJ databases">
        <authorList>
            <person name="Xiang T."/>
            <person name="Song Y."/>
            <person name="Huang L."/>
            <person name="Wang B."/>
            <person name="Wu P."/>
        </authorList>
    </citation>
    <scope>NUCLEOTIDE SEQUENCE [LARGE SCALE GENOMIC DNA]</scope>
    <source>
        <strain evidence="2 3">CcD93</strain>
    </source>
</reference>
<sequence length="41" mass="4074">MVVTVTGSSVAVITVGVVTAVTVITTVAVSQVIVPTFVQIS</sequence>
<accession>A0A0B7IKL3</accession>
<name>A0A0B7IKL3_9FLAO</name>
<keyword evidence="1" id="KW-1133">Transmembrane helix</keyword>
<dbReference type="EMBL" id="CDOL01000161">
    <property type="protein sequence ID" value="CEN52440.1"/>
    <property type="molecule type" value="Genomic_DNA"/>
</dbReference>
<keyword evidence="1" id="KW-0472">Membrane</keyword>
<dbReference type="AlphaFoldDB" id="A0A0B7IKL3"/>